<dbReference type="Proteomes" id="UP000551563">
    <property type="component" value="Unassembled WGS sequence"/>
</dbReference>
<dbReference type="AlphaFoldDB" id="A0A7V6U140"/>
<organism evidence="1 2">
    <name type="scientific">Brucella intermedia</name>
    <dbReference type="NCBI Taxonomy" id="94625"/>
    <lineage>
        <taxon>Bacteria</taxon>
        <taxon>Pseudomonadati</taxon>
        <taxon>Pseudomonadota</taxon>
        <taxon>Alphaproteobacteria</taxon>
        <taxon>Hyphomicrobiales</taxon>
        <taxon>Brucellaceae</taxon>
        <taxon>Brucella/Ochrobactrum group</taxon>
        <taxon>Brucella</taxon>
    </lineage>
</organism>
<accession>A0A7V6U140</accession>
<dbReference type="EMBL" id="DUMN01000535">
    <property type="protein sequence ID" value="HHV69695.1"/>
    <property type="molecule type" value="Genomic_DNA"/>
</dbReference>
<dbReference type="Gene3D" id="1.10.10.60">
    <property type="entry name" value="Homeodomain-like"/>
    <property type="match status" value="1"/>
</dbReference>
<sequence>MEYTAEVLKRTTGDLETISLGDWITVTELGSRYGTGSRQTRTILKQMGIFETRYGEDKAGRTFLTLDAIKDGLGKHIIPRKKGSFPFDVLSPKGQQWIADRWTDTVTALDNAKADDPKLTEALSRLEAFKARRTTPLAPQMEVCWLIDHYPDMSQTDIGAILSLPKQTISHWVKLREKQRTAAKLRKTQSLS</sequence>
<gene>
    <name evidence="1" type="ORF">GXX48_18970</name>
</gene>
<comment type="caution">
    <text evidence="1">The sequence shown here is derived from an EMBL/GenBank/DDBJ whole genome shotgun (WGS) entry which is preliminary data.</text>
</comment>
<reference evidence="1 2" key="1">
    <citation type="journal article" date="2020" name="Biotechnol. Biofuels">
        <title>New insights from the biogas microbiome by comprehensive genome-resolved metagenomics of nearly 1600 species originating from multiple anaerobic digesters.</title>
        <authorList>
            <person name="Campanaro S."/>
            <person name="Treu L."/>
            <person name="Rodriguez-R L.M."/>
            <person name="Kovalovszki A."/>
            <person name="Ziels R.M."/>
            <person name="Maus I."/>
            <person name="Zhu X."/>
            <person name="Kougias P.G."/>
            <person name="Basile A."/>
            <person name="Luo G."/>
            <person name="Schluter A."/>
            <person name="Konstantinidis K.T."/>
            <person name="Angelidaki I."/>
        </authorList>
    </citation>
    <scope>NUCLEOTIDE SEQUENCE [LARGE SCALE GENOMIC DNA]</scope>
    <source>
        <strain evidence="1">AS04akNAM_66</strain>
    </source>
</reference>
<proteinExistence type="predicted"/>
<evidence type="ECO:0000313" key="1">
    <source>
        <dbReference type="EMBL" id="HHV69695.1"/>
    </source>
</evidence>
<protein>
    <submittedName>
        <fullName evidence="1">Uncharacterized protein</fullName>
    </submittedName>
</protein>
<name>A0A7V6U140_9HYPH</name>
<evidence type="ECO:0000313" key="2">
    <source>
        <dbReference type="Proteomes" id="UP000551563"/>
    </source>
</evidence>